<keyword evidence="9" id="KW-0472">Membrane</keyword>
<dbReference type="EMBL" id="AGNK02003396">
    <property type="status" value="NOT_ANNOTATED_CDS"/>
    <property type="molecule type" value="Genomic_DNA"/>
</dbReference>
<evidence type="ECO:0000256" key="5">
    <source>
        <dbReference type="ARBA" id="ARBA00022692"/>
    </source>
</evidence>
<keyword evidence="8" id="KW-1133">Transmembrane helix</keyword>
<dbReference type="PROSITE" id="PS00107">
    <property type="entry name" value="PROTEIN_KINASE_ATP"/>
    <property type="match status" value="1"/>
</dbReference>
<dbReference type="PANTHER" id="PTHR47982">
    <property type="entry name" value="PROLINE-RICH RECEPTOR-LIKE PROTEIN KINASE PERK4"/>
    <property type="match status" value="1"/>
</dbReference>
<dbReference type="InterPro" id="IPR011009">
    <property type="entry name" value="Kinase-like_dom_sf"/>
</dbReference>
<evidence type="ECO:0000256" key="4">
    <source>
        <dbReference type="ARBA" id="ARBA00022679"/>
    </source>
</evidence>
<dbReference type="GO" id="GO:0005886">
    <property type="term" value="C:plasma membrane"/>
    <property type="evidence" value="ECO:0007669"/>
    <property type="project" value="UniProtKB-SubCell"/>
</dbReference>
<comment type="catalytic activity">
    <reaction evidence="11">
        <text>L-seryl-[protein] + ATP = O-phospho-L-seryl-[protein] + ADP + H(+)</text>
        <dbReference type="Rhea" id="RHEA:17989"/>
        <dbReference type="Rhea" id="RHEA-COMP:9863"/>
        <dbReference type="Rhea" id="RHEA-COMP:11604"/>
        <dbReference type="ChEBI" id="CHEBI:15378"/>
        <dbReference type="ChEBI" id="CHEBI:29999"/>
        <dbReference type="ChEBI" id="CHEBI:30616"/>
        <dbReference type="ChEBI" id="CHEBI:83421"/>
        <dbReference type="ChEBI" id="CHEBI:456216"/>
        <dbReference type="EC" id="2.7.11.1"/>
    </reaction>
</comment>
<keyword evidence="3" id="KW-0418">Kinase</keyword>
<comment type="subcellular location">
    <subcellularLocation>
        <location evidence="1">Cell membrane</location>
        <topology evidence="1">Single-pass membrane protein</topology>
    </subcellularLocation>
</comment>
<evidence type="ECO:0000256" key="11">
    <source>
        <dbReference type="ARBA" id="ARBA00048679"/>
    </source>
</evidence>
<dbReference type="GO" id="GO:0005524">
    <property type="term" value="F:ATP binding"/>
    <property type="evidence" value="ECO:0007669"/>
    <property type="project" value="UniProtKB-UniRule"/>
</dbReference>
<keyword evidence="16" id="KW-1185">Reference proteome</keyword>
<evidence type="ECO:0000256" key="7">
    <source>
        <dbReference type="ARBA" id="ARBA00022840"/>
    </source>
</evidence>
<dbReference type="InterPro" id="IPR001245">
    <property type="entry name" value="Ser-Thr/Tyr_kinase_cat_dom"/>
</dbReference>
<dbReference type="PANTHER" id="PTHR47982:SF56">
    <property type="entry name" value="PROTEIN KINASE DOMAIN-CONTAINING PROTEIN"/>
    <property type="match status" value="1"/>
</dbReference>
<dbReference type="Gene3D" id="3.30.200.20">
    <property type="entry name" value="Phosphorylase Kinase, domain 1"/>
    <property type="match status" value="1"/>
</dbReference>
<organism evidence="15 16">
    <name type="scientific">Setaria italica</name>
    <name type="common">Foxtail millet</name>
    <name type="synonym">Panicum italicum</name>
    <dbReference type="NCBI Taxonomy" id="4555"/>
    <lineage>
        <taxon>Eukaryota</taxon>
        <taxon>Viridiplantae</taxon>
        <taxon>Streptophyta</taxon>
        <taxon>Embryophyta</taxon>
        <taxon>Tracheophyta</taxon>
        <taxon>Spermatophyta</taxon>
        <taxon>Magnoliopsida</taxon>
        <taxon>Liliopsida</taxon>
        <taxon>Poales</taxon>
        <taxon>Poaceae</taxon>
        <taxon>PACMAD clade</taxon>
        <taxon>Panicoideae</taxon>
        <taxon>Panicodae</taxon>
        <taxon>Paniceae</taxon>
        <taxon>Cenchrinae</taxon>
        <taxon>Setaria</taxon>
    </lineage>
</organism>
<evidence type="ECO:0000256" key="6">
    <source>
        <dbReference type="ARBA" id="ARBA00022741"/>
    </source>
</evidence>
<keyword evidence="4" id="KW-0808">Transferase</keyword>
<protein>
    <recommendedName>
        <fullName evidence="2">non-specific serine/threonine protein kinase</fullName>
        <ecNumber evidence="2">2.7.11.1</ecNumber>
    </recommendedName>
</protein>
<feature type="region of interest" description="Disordered" evidence="13">
    <location>
        <begin position="1"/>
        <end position="25"/>
    </location>
</feature>
<dbReference type="Gene3D" id="1.10.510.10">
    <property type="entry name" value="Transferase(Phosphotransferase) domain 1"/>
    <property type="match status" value="1"/>
</dbReference>
<sequence>MGASGVSFPGASEMPPALPDILPSRGLHSLAPRQPRWEQGPVAAAAAGNRADTCISEIGDASIAGMCFCPVIQTATSDFSKENLLGEGGFGHVYKGQLNGGQLIAAKLRKEASFEGYTEFFTEMQVFRFARHRNIVGLLGYCCEETHNILVYEYICNNSLEWHLFDQSANLLEWNKRHASAIGIAKGMRFLHEECRAGPIIHLDLQPSNVLLTHDFVPMLGDFGFAKWKACKVSSETMILGPSGYLAPEHAEHGIASVKTDVFAFGILLFQLISGRKVLEEHGRWCTHILQWAEPLVETLALNILVDDRVKDTHDSYGLYHLAKAAYLCVRTNPEQRPSMGEVVRLIEVENENIQDLSQLFIPHFTN</sequence>
<evidence type="ECO:0000259" key="14">
    <source>
        <dbReference type="PROSITE" id="PS50011"/>
    </source>
</evidence>
<evidence type="ECO:0000313" key="15">
    <source>
        <dbReference type="EnsemblPlants" id="KQL08003"/>
    </source>
</evidence>
<dbReference type="Proteomes" id="UP000004995">
    <property type="component" value="Unassembled WGS sequence"/>
</dbReference>
<evidence type="ECO:0000256" key="9">
    <source>
        <dbReference type="ARBA" id="ARBA00023136"/>
    </source>
</evidence>
<evidence type="ECO:0000313" key="16">
    <source>
        <dbReference type="Proteomes" id="UP000004995"/>
    </source>
</evidence>
<proteinExistence type="predicted"/>
<dbReference type="InParanoid" id="K3XJ64"/>
<reference evidence="16" key="1">
    <citation type="journal article" date="2012" name="Nat. Biotechnol.">
        <title>Reference genome sequence of the model plant Setaria.</title>
        <authorList>
            <person name="Bennetzen J.L."/>
            <person name="Schmutz J."/>
            <person name="Wang H."/>
            <person name="Percifield R."/>
            <person name="Hawkins J."/>
            <person name="Pontaroli A.C."/>
            <person name="Estep M."/>
            <person name="Feng L."/>
            <person name="Vaughn J.N."/>
            <person name="Grimwood J."/>
            <person name="Jenkins J."/>
            <person name="Barry K."/>
            <person name="Lindquist E."/>
            <person name="Hellsten U."/>
            <person name="Deshpande S."/>
            <person name="Wang X."/>
            <person name="Wu X."/>
            <person name="Mitros T."/>
            <person name="Triplett J."/>
            <person name="Yang X."/>
            <person name="Ye C.Y."/>
            <person name="Mauro-Herrera M."/>
            <person name="Wang L."/>
            <person name="Li P."/>
            <person name="Sharma M."/>
            <person name="Sharma R."/>
            <person name="Ronald P.C."/>
            <person name="Panaud O."/>
            <person name="Kellogg E.A."/>
            <person name="Brutnell T.P."/>
            <person name="Doust A.N."/>
            <person name="Tuskan G.A."/>
            <person name="Rokhsar D."/>
            <person name="Devos K.M."/>
        </authorList>
    </citation>
    <scope>NUCLEOTIDE SEQUENCE [LARGE SCALE GENOMIC DNA]</scope>
    <source>
        <strain evidence="16">cv. Yugu1</strain>
    </source>
</reference>
<dbReference type="FunFam" id="3.30.200.20:FF:000162">
    <property type="entry name" value="Adenine nucleotide alpha hydrolase-like domain kinase"/>
    <property type="match status" value="1"/>
</dbReference>
<feature type="binding site" evidence="12">
    <location>
        <position position="107"/>
    </location>
    <ligand>
        <name>ATP</name>
        <dbReference type="ChEBI" id="CHEBI:30616"/>
    </ligand>
</feature>
<keyword evidence="6 12" id="KW-0547">Nucleotide-binding</keyword>
<evidence type="ECO:0000256" key="13">
    <source>
        <dbReference type="SAM" id="MobiDB-lite"/>
    </source>
</evidence>
<dbReference type="AlphaFoldDB" id="K3XJ64"/>
<evidence type="ECO:0000256" key="10">
    <source>
        <dbReference type="ARBA" id="ARBA00047899"/>
    </source>
</evidence>
<dbReference type="InterPro" id="IPR017441">
    <property type="entry name" value="Protein_kinase_ATP_BS"/>
</dbReference>
<dbReference type="InterPro" id="IPR000719">
    <property type="entry name" value="Prot_kinase_dom"/>
</dbReference>
<dbReference type="GO" id="GO:0004674">
    <property type="term" value="F:protein serine/threonine kinase activity"/>
    <property type="evidence" value="ECO:0007669"/>
    <property type="project" value="UniProtKB-KW"/>
</dbReference>
<dbReference type="EC" id="2.7.11.1" evidence="2"/>
<keyword evidence="5" id="KW-0812">Transmembrane</keyword>
<feature type="domain" description="Protein kinase" evidence="14">
    <location>
        <begin position="79"/>
        <end position="362"/>
    </location>
</feature>
<keyword evidence="3" id="KW-0723">Serine/threonine-protein kinase</keyword>
<dbReference type="HOGENOM" id="CLU_000288_21_4_1"/>
<dbReference type="Pfam" id="PF07714">
    <property type="entry name" value="PK_Tyr_Ser-Thr"/>
    <property type="match status" value="1"/>
</dbReference>
<name>K3XJ64_SETIT</name>
<dbReference type="EnsemblPlants" id="KQL08003">
    <property type="protein sequence ID" value="KQL08003"/>
    <property type="gene ID" value="SETIT_001937mg"/>
</dbReference>
<evidence type="ECO:0000256" key="1">
    <source>
        <dbReference type="ARBA" id="ARBA00004162"/>
    </source>
</evidence>
<evidence type="ECO:0000256" key="2">
    <source>
        <dbReference type="ARBA" id="ARBA00012513"/>
    </source>
</evidence>
<dbReference type="SUPFAM" id="SSF56112">
    <property type="entry name" value="Protein kinase-like (PK-like)"/>
    <property type="match status" value="1"/>
</dbReference>
<dbReference type="PROSITE" id="PS50011">
    <property type="entry name" value="PROTEIN_KINASE_DOM"/>
    <property type="match status" value="1"/>
</dbReference>
<dbReference type="Gramene" id="KQL08003">
    <property type="protein sequence ID" value="KQL08003"/>
    <property type="gene ID" value="SETIT_001937mg"/>
</dbReference>
<accession>K3XJ64</accession>
<reference evidence="15" key="2">
    <citation type="submission" date="2018-08" db="UniProtKB">
        <authorList>
            <consortium name="EnsemblPlants"/>
        </authorList>
    </citation>
    <scope>IDENTIFICATION</scope>
    <source>
        <strain evidence="15">Yugu1</strain>
    </source>
</reference>
<evidence type="ECO:0000256" key="3">
    <source>
        <dbReference type="ARBA" id="ARBA00022527"/>
    </source>
</evidence>
<comment type="catalytic activity">
    <reaction evidence="10">
        <text>L-threonyl-[protein] + ATP = O-phospho-L-threonyl-[protein] + ADP + H(+)</text>
        <dbReference type="Rhea" id="RHEA:46608"/>
        <dbReference type="Rhea" id="RHEA-COMP:11060"/>
        <dbReference type="Rhea" id="RHEA-COMP:11605"/>
        <dbReference type="ChEBI" id="CHEBI:15378"/>
        <dbReference type="ChEBI" id="CHEBI:30013"/>
        <dbReference type="ChEBI" id="CHEBI:30616"/>
        <dbReference type="ChEBI" id="CHEBI:61977"/>
        <dbReference type="ChEBI" id="CHEBI:456216"/>
        <dbReference type="EC" id="2.7.11.1"/>
    </reaction>
</comment>
<dbReference type="OMA" id="RRSCCHT"/>
<dbReference type="InterPro" id="IPR047117">
    <property type="entry name" value="PERK1-13-like"/>
</dbReference>
<keyword evidence="7 12" id="KW-0067">ATP-binding</keyword>
<evidence type="ECO:0000256" key="8">
    <source>
        <dbReference type="ARBA" id="ARBA00022989"/>
    </source>
</evidence>
<evidence type="ECO:0000256" key="12">
    <source>
        <dbReference type="PROSITE-ProRule" id="PRU10141"/>
    </source>
</evidence>
<dbReference type="eggNOG" id="KOG1187">
    <property type="taxonomic scope" value="Eukaryota"/>
</dbReference>